<feature type="compositionally biased region" description="Basic and acidic residues" evidence="1">
    <location>
        <begin position="186"/>
        <end position="215"/>
    </location>
</feature>
<accession>A0A2A2KYP8</accession>
<name>A0A2A2KYP8_9BILA</name>
<evidence type="ECO:0000313" key="3">
    <source>
        <dbReference type="EMBL" id="PAV79126.1"/>
    </source>
</evidence>
<proteinExistence type="predicted"/>
<dbReference type="Proteomes" id="UP000218231">
    <property type="component" value="Unassembled WGS sequence"/>
</dbReference>
<comment type="caution">
    <text evidence="3">The sequence shown here is derived from an EMBL/GenBank/DDBJ whole genome shotgun (WGS) entry which is preliminary data.</text>
</comment>
<feature type="compositionally biased region" description="Basic residues" evidence="1">
    <location>
        <begin position="263"/>
        <end position="274"/>
    </location>
</feature>
<evidence type="ECO:0000256" key="2">
    <source>
        <dbReference type="SAM" id="SignalP"/>
    </source>
</evidence>
<feature type="compositionally biased region" description="Basic and acidic residues" evidence="1">
    <location>
        <begin position="224"/>
        <end position="234"/>
    </location>
</feature>
<evidence type="ECO:0000313" key="4">
    <source>
        <dbReference type="Proteomes" id="UP000218231"/>
    </source>
</evidence>
<feature type="region of interest" description="Disordered" evidence="1">
    <location>
        <begin position="22"/>
        <end position="303"/>
    </location>
</feature>
<gene>
    <name evidence="3" type="ORF">WR25_03204</name>
</gene>
<feature type="compositionally biased region" description="Basic and acidic residues" evidence="1">
    <location>
        <begin position="110"/>
        <end position="134"/>
    </location>
</feature>
<feature type="chain" id="PRO_5012629730" evidence="2">
    <location>
        <begin position="22"/>
        <end position="303"/>
    </location>
</feature>
<dbReference type="STRING" id="2018661.A0A2A2KYP8"/>
<reference evidence="3 4" key="1">
    <citation type="journal article" date="2017" name="Curr. Biol.">
        <title>Genome architecture and evolution of a unichromosomal asexual nematode.</title>
        <authorList>
            <person name="Fradin H."/>
            <person name="Zegar C."/>
            <person name="Gutwein M."/>
            <person name="Lucas J."/>
            <person name="Kovtun M."/>
            <person name="Corcoran D."/>
            <person name="Baugh L.R."/>
            <person name="Kiontke K."/>
            <person name="Gunsalus K."/>
            <person name="Fitch D.H."/>
            <person name="Piano F."/>
        </authorList>
    </citation>
    <scope>NUCLEOTIDE SEQUENCE [LARGE SCALE GENOMIC DNA]</scope>
    <source>
        <strain evidence="3">PF1309</strain>
    </source>
</reference>
<feature type="signal peptide" evidence="2">
    <location>
        <begin position="1"/>
        <end position="21"/>
    </location>
</feature>
<keyword evidence="2" id="KW-0732">Signal</keyword>
<evidence type="ECO:0000256" key="1">
    <source>
        <dbReference type="SAM" id="MobiDB-lite"/>
    </source>
</evidence>
<keyword evidence="4" id="KW-1185">Reference proteome</keyword>
<feature type="compositionally biased region" description="Basic and acidic residues" evidence="1">
    <location>
        <begin position="149"/>
        <end position="171"/>
    </location>
</feature>
<sequence length="303" mass="35821">MNIRFLLLLGLAVCLIVELDAAKDRRRKKPTKKDDDEETEDKNQAGFSREEERKDKADRVAGLVERQRERAEEKKEKEESSEEKDDEKSKNGTNTKEIQIPKRMRRNHHGDHDGLHETKPSKEINDGKQIDIKNKPRQQTSRRHRRNHHDGVHETKPAQEINDGKQIEIKNKPKQQTSHRTRRHHGEILEHRGERQTHQTVHETVRTKEINDGKDLPLNQGTSDKSRVGESYEHRRGRKHGKLNPRPKDEKISEESEENQQRFRQRRSLRHKITLSRDEARGLSLVNKDQALQPENRYYRPRA</sequence>
<feature type="compositionally biased region" description="Basic residues" evidence="1">
    <location>
        <begin position="235"/>
        <end position="245"/>
    </location>
</feature>
<feature type="compositionally biased region" description="Basic and acidic residues" evidence="1">
    <location>
        <begin position="48"/>
        <end position="78"/>
    </location>
</feature>
<protein>
    <submittedName>
        <fullName evidence="3">Uncharacterized protein</fullName>
    </submittedName>
</protein>
<organism evidence="3 4">
    <name type="scientific">Diploscapter pachys</name>
    <dbReference type="NCBI Taxonomy" id="2018661"/>
    <lineage>
        <taxon>Eukaryota</taxon>
        <taxon>Metazoa</taxon>
        <taxon>Ecdysozoa</taxon>
        <taxon>Nematoda</taxon>
        <taxon>Chromadorea</taxon>
        <taxon>Rhabditida</taxon>
        <taxon>Rhabditina</taxon>
        <taxon>Rhabditomorpha</taxon>
        <taxon>Rhabditoidea</taxon>
        <taxon>Rhabditidae</taxon>
        <taxon>Diploscapter</taxon>
    </lineage>
</organism>
<dbReference type="AlphaFoldDB" id="A0A2A2KYP8"/>
<dbReference type="EMBL" id="LIAE01007466">
    <property type="protein sequence ID" value="PAV79126.1"/>
    <property type="molecule type" value="Genomic_DNA"/>
</dbReference>